<evidence type="ECO:0000256" key="1">
    <source>
        <dbReference type="ARBA" id="ARBA00003299"/>
    </source>
</evidence>
<keyword evidence="5" id="KW-0808">Transferase</keyword>
<name>A0A518VAC2_BRELA</name>
<dbReference type="Gene3D" id="3.40.50.1820">
    <property type="entry name" value="alpha/beta hydrolase"/>
    <property type="match status" value="1"/>
</dbReference>
<dbReference type="SUPFAM" id="SSF47336">
    <property type="entry name" value="ACP-like"/>
    <property type="match status" value="2"/>
</dbReference>
<feature type="domain" description="PKS/mFAS DH" evidence="8">
    <location>
        <begin position="1"/>
        <end position="290"/>
    </location>
</feature>
<dbReference type="Gene3D" id="1.10.1200.10">
    <property type="entry name" value="ACP-like"/>
    <property type="match status" value="2"/>
</dbReference>
<feature type="domain" description="Carrier" evidence="7">
    <location>
        <begin position="334"/>
        <end position="411"/>
    </location>
</feature>
<dbReference type="SUPFAM" id="SSF53474">
    <property type="entry name" value="alpha/beta-Hydrolases"/>
    <property type="match status" value="1"/>
</dbReference>
<dbReference type="PANTHER" id="PTHR43775">
    <property type="entry name" value="FATTY ACID SYNTHASE"/>
    <property type="match status" value="1"/>
</dbReference>
<dbReference type="InterPro" id="IPR036291">
    <property type="entry name" value="NAD(P)-bd_dom_sf"/>
</dbReference>
<dbReference type="InterPro" id="IPR009081">
    <property type="entry name" value="PP-bd_ACP"/>
</dbReference>
<dbReference type="Pfam" id="PF00550">
    <property type="entry name" value="PP-binding"/>
    <property type="match status" value="2"/>
</dbReference>
<dbReference type="PROSITE" id="PS50075">
    <property type="entry name" value="CARRIER"/>
    <property type="match status" value="2"/>
</dbReference>
<dbReference type="GO" id="GO:0031177">
    <property type="term" value="F:phosphopantetheine binding"/>
    <property type="evidence" value="ECO:0007669"/>
    <property type="project" value="InterPro"/>
</dbReference>
<dbReference type="Pfam" id="PF00561">
    <property type="entry name" value="Abhydrolase_1"/>
    <property type="match status" value="1"/>
</dbReference>
<dbReference type="InterPro" id="IPR049900">
    <property type="entry name" value="PKS_mFAS_DH"/>
</dbReference>
<organism evidence="9 10">
    <name type="scientific">Brevibacillus laterosporus</name>
    <name type="common">Bacillus laterosporus</name>
    <dbReference type="NCBI Taxonomy" id="1465"/>
    <lineage>
        <taxon>Bacteria</taxon>
        <taxon>Bacillati</taxon>
        <taxon>Bacillota</taxon>
        <taxon>Bacilli</taxon>
        <taxon>Bacillales</taxon>
        <taxon>Paenibacillaceae</taxon>
        <taxon>Brevibacillus</taxon>
    </lineage>
</organism>
<dbReference type="InterPro" id="IPR020806">
    <property type="entry name" value="PKS_PP-bd"/>
</dbReference>
<dbReference type="InterPro" id="IPR006162">
    <property type="entry name" value="Ppantetheine_attach_site"/>
</dbReference>
<dbReference type="InterPro" id="IPR049552">
    <property type="entry name" value="PKS_DH_N"/>
</dbReference>
<keyword evidence="4" id="KW-0597">Phosphoprotein</keyword>
<dbReference type="GO" id="GO:0005886">
    <property type="term" value="C:plasma membrane"/>
    <property type="evidence" value="ECO:0007669"/>
    <property type="project" value="TreeGrafter"/>
</dbReference>
<dbReference type="InterPro" id="IPR042104">
    <property type="entry name" value="PKS_dehydratase_sf"/>
</dbReference>
<dbReference type="OrthoDB" id="502951at2"/>
<reference evidence="9 10" key="1">
    <citation type="submission" date="2018-11" db="EMBL/GenBank/DDBJ databases">
        <title>Phylogenetic determinants of toxin gene distribution in genomes of Brevibacillus laterosporus.</title>
        <authorList>
            <person name="Glare T.R."/>
            <person name="Durrant A."/>
            <person name="Berry C."/>
            <person name="Palma L."/>
            <person name="Ormskirk M."/>
            <person name="Cox M.O."/>
        </authorList>
    </citation>
    <scope>NUCLEOTIDE SEQUENCE [LARGE SCALE GENOMIC DNA]</scope>
    <source>
        <strain evidence="9 10">1821L</strain>
    </source>
</reference>
<evidence type="ECO:0000313" key="10">
    <source>
        <dbReference type="Proteomes" id="UP000319432"/>
    </source>
</evidence>
<dbReference type="SMART" id="SM00822">
    <property type="entry name" value="PKS_KR"/>
    <property type="match status" value="1"/>
</dbReference>
<dbReference type="GO" id="GO:0071770">
    <property type="term" value="P:DIM/DIP cell wall layer assembly"/>
    <property type="evidence" value="ECO:0007669"/>
    <property type="project" value="TreeGrafter"/>
</dbReference>
<evidence type="ECO:0000256" key="4">
    <source>
        <dbReference type="ARBA" id="ARBA00022553"/>
    </source>
</evidence>
<evidence type="ECO:0000259" key="7">
    <source>
        <dbReference type="PROSITE" id="PS50075"/>
    </source>
</evidence>
<keyword evidence="9" id="KW-0378">Hydrolase</keyword>
<dbReference type="EMBL" id="CP033464">
    <property type="protein sequence ID" value="QDX93934.1"/>
    <property type="molecule type" value="Genomic_DNA"/>
</dbReference>
<evidence type="ECO:0000259" key="8">
    <source>
        <dbReference type="PROSITE" id="PS52019"/>
    </source>
</evidence>
<dbReference type="GO" id="GO:0004312">
    <property type="term" value="F:fatty acid synthase activity"/>
    <property type="evidence" value="ECO:0007669"/>
    <property type="project" value="TreeGrafter"/>
</dbReference>
<dbReference type="PROSITE" id="PS52019">
    <property type="entry name" value="PKS_MFAS_DH"/>
    <property type="match status" value="1"/>
</dbReference>
<dbReference type="CDD" id="cd08953">
    <property type="entry name" value="KR_2_SDR_x"/>
    <property type="match status" value="1"/>
</dbReference>
<dbReference type="SMART" id="SM01294">
    <property type="entry name" value="PKS_PP_betabranch"/>
    <property type="match status" value="2"/>
</dbReference>
<comment type="pathway">
    <text evidence="2">Antibiotic biosynthesis; bacillaene biosynthesis.</text>
</comment>
<feature type="domain" description="Carrier" evidence="7">
    <location>
        <begin position="427"/>
        <end position="504"/>
    </location>
</feature>
<dbReference type="InterPro" id="IPR050091">
    <property type="entry name" value="PKS_NRPS_Biosynth_Enz"/>
</dbReference>
<dbReference type="SMART" id="SM00823">
    <property type="entry name" value="PKS_PP"/>
    <property type="match status" value="2"/>
</dbReference>
<feature type="region of interest" description="C-terminal hotdog fold" evidence="6">
    <location>
        <begin position="135"/>
        <end position="290"/>
    </location>
</feature>
<dbReference type="InterPro" id="IPR000073">
    <property type="entry name" value="AB_hydrolase_1"/>
</dbReference>
<evidence type="ECO:0000256" key="3">
    <source>
        <dbReference type="ARBA" id="ARBA00022450"/>
    </source>
</evidence>
<evidence type="ECO:0000256" key="5">
    <source>
        <dbReference type="ARBA" id="ARBA00022679"/>
    </source>
</evidence>
<dbReference type="GO" id="GO:0006633">
    <property type="term" value="P:fatty acid biosynthetic process"/>
    <property type="evidence" value="ECO:0007669"/>
    <property type="project" value="TreeGrafter"/>
</dbReference>
<keyword evidence="10" id="KW-1185">Reference proteome</keyword>
<dbReference type="InterPro" id="IPR036736">
    <property type="entry name" value="ACP-like_sf"/>
</dbReference>
<dbReference type="GO" id="GO:0016787">
    <property type="term" value="F:hydrolase activity"/>
    <property type="evidence" value="ECO:0007669"/>
    <property type="project" value="UniProtKB-KW"/>
</dbReference>
<keyword evidence="3" id="KW-0596">Phosphopantetheine</keyword>
<feature type="active site" description="Proton acceptor; for dehydratase activity" evidence="6">
    <location>
        <position position="24"/>
    </location>
</feature>
<accession>A0A518VAC2</accession>
<dbReference type="InterPro" id="IPR013968">
    <property type="entry name" value="PKS_KR"/>
</dbReference>
<dbReference type="InterPro" id="IPR057326">
    <property type="entry name" value="KR_dom"/>
</dbReference>
<dbReference type="SUPFAM" id="SSF51735">
    <property type="entry name" value="NAD(P)-binding Rossmann-fold domains"/>
    <property type="match status" value="1"/>
</dbReference>
<dbReference type="UniPathway" id="UPA01003"/>
<dbReference type="PANTHER" id="PTHR43775:SF37">
    <property type="entry name" value="SI:DKEY-61P9.11"/>
    <property type="match status" value="1"/>
</dbReference>
<feature type="region of interest" description="N-terminal hotdog fold" evidence="6">
    <location>
        <begin position="1"/>
        <end position="122"/>
    </location>
</feature>
<dbReference type="Gene3D" id="3.40.50.720">
    <property type="entry name" value="NAD(P)-binding Rossmann-like Domain"/>
    <property type="match status" value="1"/>
</dbReference>
<dbReference type="Pfam" id="PF21089">
    <property type="entry name" value="PKS_DH_N"/>
    <property type="match status" value="1"/>
</dbReference>
<evidence type="ECO:0000256" key="2">
    <source>
        <dbReference type="ARBA" id="ARBA00004789"/>
    </source>
</evidence>
<dbReference type="AlphaFoldDB" id="A0A518VAC2"/>
<evidence type="ECO:0000256" key="6">
    <source>
        <dbReference type="PROSITE-ProRule" id="PRU01363"/>
    </source>
</evidence>
<protein>
    <submittedName>
        <fullName evidence="9">Alpha/beta fold hydrolase</fullName>
    </submittedName>
</protein>
<dbReference type="Gene3D" id="3.10.129.110">
    <property type="entry name" value="Polyketide synthase dehydratase"/>
    <property type="match status" value="1"/>
</dbReference>
<gene>
    <name evidence="9" type="ORF">EEL30_17520</name>
</gene>
<dbReference type="InterPro" id="IPR029058">
    <property type="entry name" value="AB_hydrolase_fold"/>
</dbReference>
<comment type="function">
    <text evidence="1">Involved in some intermediate steps for the synthesis of the antibiotic polyketide bacillaene which is involved in secondary metabolism.</text>
</comment>
<dbReference type="GO" id="GO:0005737">
    <property type="term" value="C:cytoplasm"/>
    <property type="evidence" value="ECO:0007669"/>
    <property type="project" value="TreeGrafter"/>
</dbReference>
<sequence>MNQIQTQETFLQRLYHSHYLVQDHRVHGICAVPGLALMDMVYRVAALYLDKQPIELRQVLFKQPIVTSEHFDKNIYVTFTPMESYWKVTITSQKVKDDLVIDQQMEVNMECFMYVMDNGKKHEKLDIQAFMNHSTKQWDMDQMYDLVRKTKIQHDTFMKTEGTVYQWGHKELMKLELSKLAESYLDKFYAHAAFLDGSCLSGASFMVSDMQYNIFQENTPYIPFMLERFCIYESLPKTVYTYTEQTEIHGNISSAPDVVSRDITIFNEGGDVLAEYNKFTVKRVREPQLIKKLIETQTFQTNMTKSDRPIDRSHKQAEEMIQQADVINQQRDTSSKSSIQMYLQQEIANVLKMNVNSIHTNTGFYELGLDSTQLLGLVKILENKVKVALYPTLLFEYSTVESLSQYLQDNFKHAFVKEHSIFNPPEIQVSSIHSYLQQEIASVLKTNPKEIQIHTGFYELGLDSTQLLSLVKVLEKKVDSTLYPTLLFEYSTVESLSQYLQENWASSFFHGTDANTHEIAVPPMTSSLQEHQANILYFERNWKKMELNKNKRATIKRNHVVLLFHDSIKLQSEIKQQLNLETVIALRSDKADVVEQFQDKCKQCLQHIQALLQNKMTTEILLQIVTDSSEEDKYADALEGMVRTAYLEQPKIHSQLIKMDTLNDHSTQVITALLEKEARYHEKGTVSIHYRGKDLIRYVHQLREMDAKANFLPQHGLENGVYVITGGLGGLGYLVANHIAKQGNVKLALLGRSKLDATKQQQIYHLMEMGVDVRYLEVDLCERTETVQAFHSIREDLGPIKGVFHCAGVIKDRLLIQKNTNELQDVLLPKWSGVWNLDQVTQDDELEFFVLFSSVSAIMGNVGQADYACANASMDLFAVERQEHVNSGKRCGQTLTINWPLWADGGMQLEDDLLQMMTASTGLSVLPSREGLVALDHILSQKNTQTIVLYGEESKIRNQIQTLNAEFVEQVQEQQEGESIITRICIDDFTFPDDLKTYWHNIKAGQRLSKHKTSVAELQSFVEKENDIQHVLVQTQTSRQVEVVVCGKGKKYVLLFCGFGLTASQWYYQIKELREDYQFIIIHPPGVGLSEDNGDLSFHGISNTVSEVLDILRIPTPLHVVGTSWGGMIAQTFVANFPQKAVSLTLVTSFCELDQLWDEQSLKDAFKLDFHINYRKGAYELIQHSEFVNPVVLRYSEIAREGNLNTYNILADISVPTLIVSAKKDIMGFYYQTNQLVTKIPHATLVEMNGGHGCNITHYEEFNRIFTQYVNEQD</sequence>
<evidence type="ECO:0000313" key="9">
    <source>
        <dbReference type="EMBL" id="QDX93934.1"/>
    </source>
</evidence>
<feature type="active site" description="Proton donor; for dehydratase activity" evidence="6">
    <location>
        <position position="196"/>
    </location>
</feature>
<proteinExistence type="predicted"/>
<dbReference type="Proteomes" id="UP000319432">
    <property type="component" value="Chromosome"/>
</dbReference>
<dbReference type="PROSITE" id="PS00012">
    <property type="entry name" value="PHOSPHOPANTETHEINE"/>
    <property type="match status" value="1"/>
</dbReference>
<dbReference type="Pfam" id="PF08659">
    <property type="entry name" value="KR"/>
    <property type="match status" value="1"/>
</dbReference>